<protein>
    <submittedName>
        <fullName evidence="3">Uncharacterized protein</fullName>
    </submittedName>
</protein>
<dbReference type="InterPro" id="IPR036770">
    <property type="entry name" value="Ankyrin_rpt-contain_sf"/>
</dbReference>
<gene>
    <name evidence="3" type="ORF">TWF788_010075</name>
</gene>
<evidence type="ECO:0000256" key="2">
    <source>
        <dbReference type="ARBA" id="ARBA00023043"/>
    </source>
</evidence>
<dbReference type="InterPro" id="IPR002110">
    <property type="entry name" value="Ankyrin_rpt"/>
</dbReference>
<dbReference type="EMBL" id="JAABOE010000072">
    <property type="protein sequence ID" value="KAF3170906.1"/>
    <property type="molecule type" value="Genomic_DNA"/>
</dbReference>
<evidence type="ECO:0000256" key="1">
    <source>
        <dbReference type="ARBA" id="ARBA00022737"/>
    </source>
</evidence>
<dbReference type="Pfam" id="PF12796">
    <property type="entry name" value="Ank_2"/>
    <property type="match status" value="1"/>
</dbReference>
<comment type="caution">
    <text evidence="3">The sequence shown here is derived from an EMBL/GenBank/DDBJ whole genome shotgun (WGS) entry which is preliminary data.</text>
</comment>
<evidence type="ECO:0000313" key="4">
    <source>
        <dbReference type="Proteomes" id="UP000479691"/>
    </source>
</evidence>
<dbReference type="AlphaFoldDB" id="A0A7C8PA58"/>
<proteinExistence type="predicted"/>
<keyword evidence="2" id="KW-0040">ANK repeat</keyword>
<name>A0A7C8PA58_ORBOL</name>
<organism evidence="3 4">
    <name type="scientific">Orbilia oligospora</name>
    <name type="common">Nematode-trapping fungus</name>
    <name type="synonym">Arthrobotrys oligospora</name>
    <dbReference type="NCBI Taxonomy" id="2813651"/>
    <lineage>
        <taxon>Eukaryota</taxon>
        <taxon>Fungi</taxon>
        <taxon>Dikarya</taxon>
        <taxon>Ascomycota</taxon>
        <taxon>Pezizomycotina</taxon>
        <taxon>Orbiliomycetes</taxon>
        <taxon>Orbiliales</taxon>
        <taxon>Orbiliaceae</taxon>
        <taxon>Orbilia</taxon>
    </lineage>
</organism>
<dbReference type="SUPFAM" id="SSF48403">
    <property type="entry name" value="Ankyrin repeat"/>
    <property type="match status" value="1"/>
</dbReference>
<dbReference type="SMART" id="SM00248">
    <property type="entry name" value="ANK"/>
    <property type="match status" value="3"/>
</dbReference>
<sequence length="185" mass="20921">MLGDGAELLKRFILHHPIDAKAEISTTFPGEMTLLELAAKNERVKCLPLLLQNGCDPNEDVNLPGSCSISALSYAVTNGRLEIGKTLLEYGANIYKISGTHDPERFQTPIELAVELRRLDFIALFLLHSIECRDMALAAAEKYGHKTIAKWIRDEWMPKPSDSTDSPRDHSTYDIEDYVHEWCYE</sequence>
<reference evidence="3 4" key="1">
    <citation type="submission" date="2019-06" db="EMBL/GenBank/DDBJ databases">
        <authorList>
            <person name="Palmer J.M."/>
        </authorList>
    </citation>
    <scope>NUCLEOTIDE SEQUENCE [LARGE SCALE GENOMIC DNA]</scope>
    <source>
        <strain evidence="3 4">TWF788</strain>
    </source>
</reference>
<dbReference type="PANTHER" id="PTHR24198">
    <property type="entry name" value="ANKYRIN REPEAT AND PROTEIN KINASE DOMAIN-CONTAINING PROTEIN"/>
    <property type="match status" value="1"/>
</dbReference>
<keyword evidence="1" id="KW-0677">Repeat</keyword>
<dbReference type="PANTHER" id="PTHR24198:SF165">
    <property type="entry name" value="ANKYRIN REPEAT-CONTAINING PROTEIN-RELATED"/>
    <property type="match status" value="1"/>
</dbReference>
<dbReference type="Gene3D" id="1.25.40.20">
    <property type="entry name" value="Ankyrin repeat-containing domain"/>
    <property type="match status" value="1"/>
</dbReference>
<evidence type="ECO:0000313" key="3">
    <source>
        <dbReference type="EMBL" id="KAF3170906.1"/>
    </source>
</evidence>
<dbReference type="Proteomes" id="UP000479691">
    <property type="component" value="Unassembled WGS sequence"/>
</dbReference>
<accession>A0A7C8PA58</accession>